<gene>
    <name evidence="1" type="ORF">A605_03455</name>
</gene>
<dbReference type="AlphaFoldDB" id="M1NQB7"/>
<organism evidence="1 2">
    <name type="scientific">Corynebacterium halotolerans YIM 70093 = DSM 44683</name>
    <dbReference type="NCBI Taxonomy" id="1121362"/>
    <lineage>
        <taxon>Bacteria</taxon>
        <taxon>Bacillati</taxon>
        <taxon>Actinomycetota</taxon>
        <taxon>Actinomycetes</taxon>
        <taxon>Mycobacteriales</taxon>
        <taxon>Corynebacteriaceae</taxon>
        <taxon>Corynebacterium</taxon>
    </lineage>
</organism>
<accession>M1NQB7</accession>
<dbReference type="EMBL" id="CP003697">
    <property type="protein sequence ID" value="AGF71702.1"/>
    <property type="molecule type" value="Genomic_DNA"/>
</dbReference>
<proteinExistence type="predicted"/>
<evidence type="ECO:0000313" key="2">
    <source>
        <dbReference type="Proteomes" id="UP000011723"/>
    </source>
</evidence>
<reference evidence="1 2" key="1">
    <citation type="journal article" date="2012" name="Stand. Genomic Sci.">
        <title>Genome sequence of the halotolerant bacterium Corynebacterium halotolerans type strain YIM 70093(T) (= DSM 44683(T)).</title>
        <authorList>
            <person name="Ruckert C."/>
            <person name="Albersmeier A."/>
            <person name="Al-Dilaimi A."/>
            <person name="Niehaus K."/>
            <person name="Szczepanowski R."/>
            <person name="Kalinowski J."/>
        </authorList>
    </citation>
    <scope>NUCLEOTIDE SEQUENCE [LARGE SCALE GENOMIC DNA]</scope>
    <source>
        <strain evidence="1">YIM 70093</strain>
    </source>
</reference>
<sequence>MLVDELAHAPAGQLAHLPADVVGELVEAFLVETDATGEHCGALVVGKAVEGFFGSSGVRVLQRE</sequence>
<dbReference type="HOGENOM" id="CLU_2860110_0_0_11"/>
<protein>
    <submittedName>
        <fullName evidence="1">Uncharacterized protein</fullName>
    </submittedName>
</protein>
<dbReference type="KEGG" id="chn:A605_03455"/>
<keyword evidence="2" id="KW-1185">Reference proteome</keyword>
<dbReference type="Proteomes" id="UP000011723">
    <property type="component" value="Chromosome"/>
</dbReference>
<name>M1NQB7_9CORY</name>
<evidence type="ECO:0000313" key="1">
    <source>
        <dbReference type="EMBL" id="AGF71702.1"/>
    </source>
</evidence>